<organism evidence="1 2">
    <name type="scientific">Ajellomyces capsulatus</name>
    <name type="common">Darling's disease fungus</name>
    <name type="synonym">Histoplasma capsulatum</name>
    <dbReference type="NCBI Taxonomy" id="5037"/>
    <lineage>
        <taxon>Eukaryota</taxon>
        <taxon>Fungi</taxon>
        <taxon>Dikarya</taxon>
        <taxon>Ascomycota</taxon>
        <taxon>Pezizomycotina</taxon>
        <taxon>Eurotiomycetes</taxon>
        <taxon>Eurotiomycetidae</taxon>
        <taxon>Onygenales</taxon>
        <taxon>Ajellomycetaceae</taxon>
        <taxon>Histoplasma</taxon>
    </lineage>
</organism>
<name>A0A8H7Y8V2_AJECA</name>
<dbReference type="AlphaFoldDB" id="A0A8H7Y8V2"/>
<evidence type="ECO:0000313" key="2">
    <source>
        <dbReference type="Proteomes" id="UP000670092"/>
    </source>
</evidence>
<proteinExistence type="predicted"/>
<dbReference type="VEuPathDB" id="FungiDB:I7I52_11792"/>
<dbReference type="Proteomes" id="UP000670092">
    <property type="component" value="Unassembled WGS sequence"/>
</dbReference>
<evidence type="ECO:0000313" key="1">
    <source>
        <dbReference type="EMBL" id="KAG5287875.1"/>
    </source>
</evidence>
<dbReference type="EMBL" id="JAEVHI010000007">
    <property type="protein sequence ID" value="KAG5287875.1"/>
    <property type="molecule type" value="Genomic_DNA"/>
</dbReference>
<sequence>MCTKTTSSPNHVSPTSTPILTIRGEKCPRDHTRIQVHKCIYCIASTCKTTPYISSSKASHFVWFSRSSIPHHIK</sequence>
<protein>
    <submittedName>
        <fullName evidence="1">GPI anchored protein</fullName>
    </submittedName>
</protein>
<comment type="caution">
    <text evidence="1">The sequence shown here is derived from an EMBL/GenBank/DDBJ whole genome shotgun (WGS) entry which is preliminary data.</text>
</comment>
<accession>A0A8H7Y8V2</accession>
<reference evidence="1 2" key="1">
    <citation type="submission" date="2021-01" db="EMBL/GenBank/DDBJ databases">
        <title>Chromosome-level genome assembly of a human fungal pathogen reveals clustering of transcriptionally co-regulated genes.</title>
        <authorList>
            <person name="Voorhies M."/>
            <person name="Cohen S."/>
            <person name="Shea T.P."/>
            <person name="Petrus S."/>
            <person name="Munoz J.F."/>
            <person name="Poplawski S."/>
            <person name="Goldman W.E."/>
            <person name="Michael T."/>
            <person name="Cuomo C.A."/>
            <person name="Sil A."/>
            <person name="Beyhan S."/>
        </authorList>
    </citation>
    <scope>NUCLEOTIDE SEQUENCE [LARGE SCALE GENOMIC DNA]</scope>
    <source>
        <strain evidence="1 2">G184AR</strain>
    </source>
</reference>
<gene>
    <name evidence="1" type="ORF">I7I52_11792</name>
</gene>